<comment type="caution">
    <text evidence="1">The sequence shown here is derived from an EMBL/GenBank/DDBJ whole genome shotgun (WGS) entry which is preliminary data.</text>
</comment>
<protein>
    <submittedName>
        <fullName evidence="1">Uncharacterized protein</fullName>
    </submittedName>
</protein>
<evidence type="ECO:0000313" key="2">
    <source>
        <dbReference type="Proteomes" id="UP000554482"/>
    </source>
</evidence>
<name>A0A7J6WVZ8_THATH</name>
<sequence length="68" mass="7630">MSRVERIDGHTLPKAYTLTPSHHSMVSLWTEDYLSVCFTSNPYIDDRSIGHNKVVALSRAQVVGLRAT</sequence>
<accession>A0A7J6WVZ8</accession>
<dbReference type="Proteomes" id="UP000554482">
    <property type="component" value="Unassembled WGS sequence"/>
</dbReference>
<keyword evidence="2" id="KW-1185">Reference proteome</keyword>
<dbReference type="EMBL" id="JABWDY010010350">
    <property type="protein sequence ID" value="KAF5200740.1"/>
    <property type="molecule type" value="Genomic_DNA"/>
</dbReference>
<proteinExistence type="predicted"/>
<reference evidence="1 2" key="1">
    <citation type="submission" date="2020-06" db="EMBL/GenBank/DDBJ databases">
        <title>Transcriptomic and genomic resources for Thalictrum thalictroides and T. hernandezii: Facilitating candidate gene discovery in an emerging model plant lineage.</title>
        <authorList>
            <person name="Arias T."/>
            <person name="Riano-Pachon D.M."/>
            <person name="Di Stilio V.S."/>
        </authorList>
    </citation>
    <scope>NUCLEOTIDE SEQUENCE [LARGE SCALE GENOMIC DNA]</scope>
    <source>
        <strain evidence="2">cv. WT478/WT964</strain>
        <tissue evidence="1">Leaves</tissue>
    </source>
</reference>
<dbReference type="AlphaFoldDB" id="A0A7J6WVZ8"/>
<evidence type="ECO:0000313" key="1">
    <source>
        <dbReference type="EMBL" id="KAF5200740.1"/>
    </source>
</evidence>
<gene>
    <name evidence="1" type="ORF">FRX31_009671</name>
</gene>
<organism evidence="1 2">
    <name type="scientific">Thalictrum thalictroides</name>
    <name type="common">Rue-anemone</name>
    <name type="synonym">Anemone thalictroides</name>
    <dbReference type="NCBI Taxonomy" id="46969"/>
    <lineage>
        <taxon>Eukaryota</taxon>
        <taxon>Viridiplantae</taxon>
        <taxon>Streptophyta</taxon>
        <taxon>Embryophyta</taxon>
        <taxon>Tracheophyta</taxon>
        <taxon>Spermatophyta</taxon>
        <taxon>Magnoliopsida</taxon>
        <taxon>Ranunculales</taxon>
        <taxon>Ranunculaceae</taxon>
        <taxon>Thalictroideae</taxon>
        <taxon>Thalictrum</taxon>
    </lineage>
</organism>